<accession>K4R5I6</accession>
<keyword evidence="3" id="KW-1185">Reference proteome</keyword>
<gene>
    <name evidence="2" type="ORF">BN159_3931</name>
</gene>
<name>K4R5I6_STRDJ</name>
<proteinExistence type="predicted"/>
<dbReference type="eggNOG" id="COG0433">
    <property type="taxonomic scope" value="Bacteria"/>
</dbReference>
<dbReference type="HOGENOM" id="CLU_174765_0_1_11"/>
<feature type="domain" description="KTSC" evidence="1">
    <location>
        <begin position="8"/>
        <end position="62"/>
    </location>
</feature>
<dbReference type="InterPro" id="IPR025309">
    <property type="entry name" value="KTSC_dom"/>
</dbReference>
<dbReference type="KEGG" id="sdv:BN159_3931"/>
<dbReference type="EMBL" id="HE971709">
    <property type="protein sequence ID" value="CCK28310.1"/>
    <property type="molecule type" value="Genomic_DNA"/>
</dbReference>
<dbReference type="AlphaFoldDB" id="K4R5I6"/>
<sequence>MRRISVVSSNLASVGYESGSGTLEVQFHSGAIYQYTGVPESVYSGLMGAASKGGYLDAFVKKAGYPAVRVS</sequence>
<dbReference type="STRING" id="1214101.BN159_3931"/>
<dbReference type="Proteomes" id="UP000008043">
    <property type="component" value="Chromosome"/>
</dbReference>
<organism evidence="2 3">
    <name type="scientific">Streptomyces davaonensis (strain DSM 101723 / JCM 4913 / KCC S-0913 / 768)</name>
    <dbReference type="NCBI Taxonomy" id="1214101"/>
    <lineage>
        <taxon>Bacteria</taxon>
        <taxon>Bacillati</taxon>
        <taxon>Actinomycetota</taxon>
        <taxon>Actinomycetes</taxon>
        <taxon>Kitasatosporales</taxon>
        <taxon>Streptomycetaceae</taxon>
        <taxon>Streptomyces</taxon>
    </lineage>
</organism>
<protein>
    <recommendedName>
        <fullName evidence="1">KTSC domain-containing protein</fullName>
    </recommendedName>
</protein>
<reference evidence="2 3" key="1">
    <citation type="journal article" date="2012" name="J. Bacteriol.">
        <title>Genome sequence of the bacterium Streptomyces davawensis JCM 4913 and heterologous production of the unique antibiotic roseoflavin.</title>
        <authorList>
            <person name="Jankowitsch F."/>
            <person name="Schwarz J."/>
            <person name="Ruckert C."/>
            <person name="Gust B."/>
            <person name="Szczepanowski R."/>
            <person name="Blom J."/>
            <person name="Pelzer S."/>
            <person name="Kalinowski J."/>
            <person name="Mack M."/>
        </authorList>
    </citation>
    <scope>NUCLEOTIDE SEQUENCE [LARGE SCALE GENOMIC DNA]</scope>
    <source>
        <strain evidence="3">DSM 101723 / JCM 4913 / KCC S-0913 / 768</strain>
    </source>
</reference>
<dbReference type="Pfam" id="PF13619">
    <property type="entry name" value="KTSC"/>
    <property type="match status" value="1"/>
</dbReference>
<evidence type="ECO:0000313" key="3">
    <source>
        <dbReference type="Proteomes" id="UP000008043"/>
    </source>
</evidence>
<dbReference type="RefSeq" id="WP_015658664.1">
    <property type="nucleotide sequence ID" value="NC_020504.1"/>
</dbReference>
<evidence type="ECO:0000313" key="2">
    <source>
        <dbReference type="EMBL" id="CCK28310.1"/>
    </source>
</evidence>
<evidence type="ECO:0000259" key="1">
    <source>
        <dbReference type="Pfam" id="PF13619"/>
    </source>
</evidence>
<dbReference type="OrthoDB" id="8450910at2"/>